<keyword evidence="2" id="KW-0808">Transferase</keyword>
<dbReference type="InterPro" id="IPR001296">
    <property type="entry name" value="Glyco_trans_1"/>
</dbReference>
<comment type="caution">
    <text evidence="2">The sequence shown here is derived from an EMBL/GenBank/DDBJ whole genome shotgun (WGS) entry which is preliminary data.</text>
</comment>
<gene>
    <name evidence="2" type="ORF">US40_C0004G0043</name>
</gene>
<dbReference type="Gene3D" id="3.40.50.2000">
    <property type="entry name" value="Glycogen Phosphorylase B"/>
    <property type="match status" value="2"/>
</dbReference>
<accession>A0A0G0G4F3</accession>
<dbReference type="GO" id="GO:0016757">
    <property type="term" value="F:glycosyltransferase activity"/>
    <property type="evidence" value="ECO:0007669"/>
    <property type="project" value="InterPro"/>
</dbReference>
<dbReference type="SUPFAM" id="SSF53756">
    <property type="entry name" value="UDP-Glycosyltransferase/glycogen phosphorylase"/>
    <property type="match status" value="1"/>
</dbReference>
<reference evidence="2 3" key="1">
    <citation type="journal article" date="2015" name="Nature">
        <title>rRNA introns, odd ribosomes, and small enigmatic genomes across a large radiation of phyla.</title>
        <authorList>
            <person name="Brown C.T."/>
            <person name="Hug L.A."/>
            <person name="Thomas B.C."/>
            <person name="Sharon I."/>
            <person name="Castelle C.J."/>
            <person name="Singh A."/>
            <person name="Wilkins M.J."/>
            <person name="Williams K.H."/>
            <person name="Banfield J.F."/>
        </authorList>
    </citation>
    <scope>NUCLEOTIDE SEQUENCE [LARGE SCALE GENOMIC DNA]</scope>
</reference>
<sequence>MRIAILGSNKLKISQNVAAGPETFIYTFVNKFLSRSDGYQLTVFASGDSDLPVKIESINEISSMEDKDIGENWHKLYEFSLLSKAFSKPDNFDLYHVNIGNGEIALPFANFVKKPILITLHSRLDDSKTKKYLSLFKNKNIYFVPISNYQKNSFKGLNYVQTIYHGINLDEYEFSQEQNEEIFWIGRGIPEKGLDVAFEAVKSCKKPATFFISPRLSHEIWLNDLLSKKPDLAQIHYYNAPRNEVIDQYKKSKLFLFPICWEEPFGLVMLEAMACGTPVVAYARGSIPEVVEDGKTGFLINNSQNDIRGNWIVKKTGVEGIKEAIDKIYSMSEVEYQKMRSSCRNHIEKNFSVGKMVNEYKKVYQQIVSQ</sequence>
<evidence type="ECO:0000313" key="3">
    <source>
        <dbReference type="Proteomes" id="UP000034917"/>
    </source>
</evidence>
<evidence type="ECO:0000313" key="2">
    <source>
        <dbReference type="EMBL" id="KKQ26008.1"/>
    </source>
</evidence>
<evidence type="ECO:0000259" key="1">
    <source>
        <dbReference type="Pfam" id="PF00534"/>
    </source>
</evidence>
<dbReference type="PANTHER" id="PTHR12526">
    <property type="entry name" value="GLYCOSYLTRANSFERASE"/>
    <property type="match status" value="1"/>
</dbReference>
<protein>
    <submittedName>
        <fullName evidence="2">Glycosyltransferase</fullName>
    </submittedName>
</protein>
<feature type="domain" description="Glycosyl transferase family 1" evidence="1">
    <location>
        <begin position="175"/>
        <end position="304"/>
    </location>
</feature>
<dbReference type="PANTHER" id="PTHR12526:SF595">
    <property type="entry name" value="BLL5217 PROTEIN"/>
    <property type="match status" value="1"/>
</dbReference>
<dbReference type="Proteomes" id="UP000034917">
    <property type="component" value="Unassembled WGS sequence"/>
</dbReference>
<dbReference type="AlphaFoldDB" id="A0A0G0G4F3"/>
<dbReference type="EMBL" id="LBSV01000004">
    <property type="protein sequence ID" value="KKQ26008.1"/>
    <property type="molecule type" value="Genomic_DNA"/>
</dbReference>
<name>A0A0G0G4F3_9BACT</name>
<proteinExistence type="predicted"/>
<dbReference type="Pfam" id="PF00534">
    <property type="entry name" value="Glycos_transf_1"/>
    <property type="match status" value="1"/>
</dbReference>
<organism evidence="2 3">
    <name type="scientific">Candidatus Roizmanbacteria bacterium GW2011_GWC2_37_13</name>
    <dbReference type="NCBI Taxonomy" id="1618486"/>
    <lineage>
        <taxon>Bacteria</taxon>
        <taxon>Candidatus Roizmaniibacteriota</taxon>
    </lineage>
</organism>